<sequence length="117" mass="12884">MFPKVARTIRTPAVSAIVDDRIGRHGEVSQNEPRPYIVWQIVTGSAFDNMSTAPGGDFTTVQIDCYHKADGGVEQLAEAVRAALDGALIVNRVVINNRDPDTKLYRIGLEADFIDQR</sequence>
<dbReference type="Pfam" id="PF11367">
    <property type="entry name" value="Tail_completion_gp17"/>
    <property type="match status" value="1"/>
</dbReference>
<reference evidence="1 2" key="1">
    <citation type="journal article" date="2015" name="Antimicrob. Agents Chemother.">
        <title>Whole-Genome Sequencing Identifies Emergence of a Quinolone Resistance Mutation in a Case of Stenotrophomonas maltophilia Bacteremia.</title>
        <authorList>
            <person name="Pak T.R."/>
            <person name="Altman D.R."/>
            <person name="Attie O."/>
            <person name="Sebra R."/>
            <person name="Hamula C.L."/>
            <person name="Lewis M."/>
            <person name="Deikus G."/>
            <person name="Newman L.C."/>
            <person name="Fang G."/>
            <person name="Hand J."/>
            <person name="Papel G."/>
            <person name="Wallach F."/>
            <person name="Schadt E.E."/>
            <person name="Huprikar S."/>
            <person name="van Bakel H."/>
            <person name="Kasarskis A."/>
            <person name="Bashir A."/>
        </authorList>
    </citation>
    <scope>NUCLEOTIDE SEQUENCE [LARGE SCALE GENOMIC DNA]</scope>
    <source>
        <strain evidence="1 2">ISMMS6</strain>
    </source>
</reference>
<organism evidence="1 2">
    <name type="scientific">Stenotrophomonas maltophilia</name>
    <name type="common">Pseudomonas maltophilia</name>
    <name type="synonym">Xanthomonas maltophilia</name>
    <dbReference type="NCBI Taxonomy" id="40324"/>
    <lineage>
        <taxon>Bacteria</taxon>
        <taxon>Pseudomonadati</taxon>
        <taxon>Pseudomonadota</taxon>
        <taxon>Gammaproteobacteria</taxon>
        <taxon>Lysobacterales</taxon>
        <taxon>Lysobacteraceae</taxon>
        <taxon>Stenotrophomonas</taxon>
        <taxon>Stenotrophomonas maltophilia group</taxon>
    </lineage>
</organism>
<dbReference type="EMBL" id="JZIW01000009">
    <property type="protein sequence ID" value="KOO75366.1"/>
    <property type="molecule type" value="Genomic_DNA"/>
</dbReference>
<evidence type="ECO:0008006" key="3">
    <source>
        <dbReference type="Google" id="ProtNLM"/>
    </source>
</evidence>
<evidence type="ECO:0000313" key="1">
    <source>
        <dbReference type="EMBL" id="KOO75366.1"/>
    </source>
</evidence>
<accession>A0AB34TDG5</accession>
<dbReference type="InterPro" id="IPR021508">
    <property type="entry name" value="Gp17-like"/>
</dbReference>
<name>A0AB34TDG5_STEMA</name>
<dbReference type="AlphaFoldDB" id="A0AB34TDG5"/>
<dbReference type="Proteomes" id="UP000037632">
    <property type="component" value="Unassembled WGS sequence"/>
</dbReference>
<comment type="caution">
    <text evidence="1">The sequence shown here is derived from an EMBL/GenBank/DDBJ whole genome shotgun (WGS) entry which is preliminary data.</text>
</comment>
<protein>
    <recommendedName>
        <fullName evidence="3">DUF3168 domain-containing protein</fullName>
    </recommendedName>
</protein>
<dbReference type="InterPro" id="IPR053745">
    <property type="entry name" value="Viral_Tail_Comp_sf"/>
</dbReference>
<dbReference type="Gene3D" id="3.30.2000.30">
    <property type="match status" value="1"/>
</dbReference>
<dbReference type="RefSeq" id="WP_053462908.1">
    <property type="nucleotide sequence ID" value="NZ_JZIW01000009.1"/>
</dbReference>
<proteinExistence type="predicted"/>
<gene>
    <name evidence="1" type="ORF">VL23_17660</name>
</gene>
<evidence type="ECO:0000313" key="2">
    <source>
        <dbReference type="Proteomes" id="UP000037632"/>
    </source>
</evidence>